<dbReference type="AlphaFoldDB" id="A0A396YWZ0"/>
<reference evidence="2" key="1">
    <citation type="submission" date="2018-05" db="EMBL/GenBank/DDBJ databases">
        <title>Leptospira yasudae sp. nov. and Leptospira stimsonii sp. nov., two pathogenic species of the genus Leptospira isolated from environmental sources.</title>
        <authorList>
            <person name="Casanovas-Massana A."/>
            <person name="Hamond C."/>
            <person name="Santos L.A."/>
            <person name="Hacker K.P."/>
            <person name="Balassiano I."/>
            <person name="Medeiros M.A."/>
            <person name="Reis M.G."/>
            <person name="Ko A.I."/>
            <person name="Wunder E.A."/>
        </authorList>
    </citation>
    <scope>NUCLEOTIDE SEQUENCE [LARGE SCALE GENOMIC DNA]</scope>
    <source>
        <strain evidence="2">Yale</strain>
    </source>
</reference>
<comment type="caution">
    <text evidence="1">The sequence shown here is derived from an EMBL/GenBank/DDBJ whole genome shotgun (WGS) entry which is preliminary data.</text>
</comment>
<name>A0A396YWZ0_9LEPT</name>
<dbReference type="Proteomes" id="UP000265798">
    <property type="component" value="Unassembled WGS sequence"/>
</dbReference>
<dbReference type="EMBL" id="QHCT01000007">
    <property type="protein sequence ID" value="RHX85857.1"/>
    <property type="molecule type" value="Genomic_DNA"/>
</dbReference>
<evidence type="ECO:0000313" key="1">
    <source>
        <dbReference type="EMBL" id="RHX85857.1"/>
    </source>
</evidence>
<protein>
    <submittedName>
        <fullName evidence="1">Uncharacterized protein</fullName>
    </submittedName>
</protein>
<accession>A0A396YWZ0</accession>
<organism evidence="1 2">
    <name type="scientific">Leptospira stimsonii</name>
    <dbReference type="NCBI Taxonomy" id="2202203"/>
    <lineage>
        <taxon>Bacteria</taxon>
        <taxon>Pseudomonadati</taxon>
        <taxon>Spirochaetota</taxon>
        <taxon>Spirochaetia</taxon>
        <taxon>Leptospirales</taxon>
        <taxon>Leptospiraceae</taxon>
        <taxon>Leptospira</taxon>
    </lineage>
</organism>
<gene>
    <name evidence="1" type="ORF">DLM75_20285</name>
</gene>
<evidence type="ECO:0000313" key="2">
    <source>
        <dbReference type="Proteomes" id="UP000265798"/>
    </source>
</evidence>
<sequence>MISFGVFRHQIQSLSNRKVKRIFPSNDPHGLRQKPCFYFDILFPINRHFTFFFSFRILILF</sequence>
<proteinExistence type="predicted"/>